<accession>A0A0L7ATC8</accession>
<dbReference type="NCBIfam" id="TIGR01167">
    <property type="entry name" value="LPXTG_anchor"/>
    <property type="match status" value="1"/>
</dbReference>
<dbReference type="GO" id="GO:0005975">
    <property type="term" value="P:carbohydrate metabolic process"/>
    <property type="evidence" value="ECO:0007669"/>
    <property type="project" value="UniProtKB-ARBA"/>
</dbReference>
<sequence length="515" mass="53217">MKLRKLFAGVAAAATLLGGMAFGATTANAADTASITLSGKTVKGTVYTAYKIGSYDTASAKVEKDKLASVGVTTDQAWKTDAENVLGSTVTNTPEYKGYGDPLAYVAGTTGYYTNTPATLPNASATMESFVQSLAGKLDGKTAVDPSQTVANDNDKVVFSGLDEGLYLIVSKTDTEPATDAGSPLAIVGTQVTVNGTAYTKLGANNQTLGKAVVKPSTPQKPSKSASDLNPYVGATITYTLEGTVPAKANSFKFVDTPSAGLTVKLDTLKVNVQGETDPLANTEYTVDPASGDFNTSAAKPSFTIALNNATKYQGKHIVVKYNALVNKKANVNGTNNDVRFDNSNQTTTTTITPQLNTVTFTKKGVDADTNALKGVVFQIVADTNNATPLPDGTATEATSGDKGVVTFSGLPNGTYTITEKTPADGYLTTALPSFTVTVENGKVTNVTPTGVGAGLVTFENGYANIVVKNVKKITQLPLTGAAGTMLFTVVAVLLAGVAATVFAKSRFTKRALDA</sequence>
<proteinExistence type="predicted"/>
<keyword evidence="2" id="KW-0964">Secreted</keyword>
<feature type="transmembrane region" description="Helical" evidence="5">
    <location>
        <begin position="479"/>
        <end position="503"/>
    </location>
</feature>
<dbReference type="InterPro" id="IPR041033">
    <property type="entry name" value="SpaA_PFL_dom_1"/>
</dbReference>
<evidence type="ECO:0000256" key="2">
    <source>
        <dbReference type="ARBA" id="ARBA00022525"/>
    </source>
</evidence>
<feature type="domain" description="Gram-positive cocci surface proteins LPxTG" evidence="7">
    <location>
        <begin position="470"/>
        <end position="507"/>
    </location>
</feature>
<feature type="chain" id="PRO_5005570629" evidence="6">
    <location>
        <begin position="30"/>
        <end position="515"/>
    </location>
</feature>
<evidence type="ECO:0000313" key="9">
    <source>
        <dbReference type="EMBL" id="KOA38497.1"/>
    </source>
</evidence>
<dbReference type="SUPFAM" id="SSF49478">
    <property type="entry name" value="Cna protein B-type domain"/>
    <property type="match status" value="1"/>
</dbReference>
<keyword evidence="1" id="KW-0134">Cell wall</keyword>
<evidence type="ECO:0000313" key="10">
    <source>
        <dbReference type="Proteomes" id="UP000037193"/>
    </source>
</evidence>
<keyword evidence="3 6" id="KW-0732">Signal</keyword>
<reference evidence="9 10" key="1">
    <citation type="journal article" date="2015" name="Int J Genomics">
        <title>Comparative Genomics Revealed Genetic Diversity and Species/Strain-Level Differences in Carbohydrate Metabolism of Three Probiotic Bifidobacterial Species.</title>
        <authorList>
            <person name="Odamaki T."/>
            <person name="Horigome A."/>
            <person name="Sugahara H."/>
            <person name="Hashikura N."/>
            <person name="Minami J."/>
            <person name="Xiao J.Z."/>
            <person name="Abe F."/>
        </authorList>
    </citation>
    <scope>NUCLEOTIDE SEQUENCE [LARGE SCALE GENOMIC DNA]</scope>
    <source>
        <strain evidence="9 10">MCC 1128</strain>
    </source>
</reference>
<comment type="caution">
    <text evidence="9">The sequence shown here is derived from an EMBL/GenBank/DDBJ whole genome shotgun (WGS) entry which is preliminary data.</text>
</comment>
<evidence type="ECO:0000256" key="6">
    <source>
        <dbReference type="SAM" id="SignalP"/>
    </source>
</evidence>
<evidence type="ECO:0000256" key="3">
    <source>
        <dbReference type="ARBA" id="ARBA00022729"/>
    </source>
</evidence>
<feature type="domain" description="SpaA-like prealbumin fold" evidence="8">
    <location>
        <begin position="360"/>
        <end position="448"/>
    </location>
</feature>
<dbReference type="NCBIfam" id="TIGR04226">
    <property type="entry name" value="RrgB_K2N_iso_D2"/>
    <property type="match status" value="1"/>
</dbReference>
<dbReference type="Pfam" id="PF17802">
    <property type="entry name" value="SpaA"/>
    <property type="match status" value="1"/>
</dbReference>
<protein>
    <submittedName>
        <fullName evidence="9">Collagen-binding protein</fullName>
    </submittedName>
</protein>
<dbReference type="Gene3D" id="2.60.40.10">
    <property type="entry name" value="Immunoglobulins"/>
    <property type="match status" value="1"/>
</dbReference>
<keyword evidence="5" id="KW-0472">Membrane</keyword>
<organism evidence="9 10">
    <name type="scientific">Bifidobacterium breve MCC 1128</name>
    <dbReference type="NCBI Taxonomy" id="1365965"/>
    <lineage>
        <taxon>Bacteria</taxon>
        <taxon>Bacillati</taxon>
        <taxon>Actinomycetota</taxon>
        <taxon>Actinomycetes</taxon>
        <taxon>Bifidobacteriales</taxon>
        <taxon>Bifidobacteriaceae</taxon>
        <taxon>Bifidobacterium</taxon>
    </lineage>
</organism>
<dbReference type="Gene3D" id="2.60.40.740">
    <property type="match status" value="1"/>
</dbReference>
<feature type="signal peptide" evidence="6">
    <location>
        <begin position="1"/>
        <end position="29"/>
    </location>
</feature>
<dbReference type="EMBL" id="AVQD01000017">
    <property type="protein sequence ID" value="KOA38497.1"/>
    <property type="molecule type" value="Genomic_DNA"/>
</dbReference>
<gene>
    <name evidence="9" type="ORF">BBM1128_10190</name>
</gene>
<dbReference type="Pfam" id="PF00746">
    <property type="entry name" value="Gram_pos_anchor"/>
    <property type="match status" value="1"/>
</dbReference>
<keyword evidence="5" id="KW-1133">Transmembrane helix</keyword>
<dbReference type="InterPro" id="IPR013783">
    <property type="entry name" value="Ig-like_fold"/>
</dbReference>
<dbReference type="Proteomes" id="UP000037193">
    <property type="component" value="Unassembled WGS sequence"/>
</dbReference>
<keyword evidence="9" id="KW-0176">Collagen</keyword>
<dbReference type="InterPro" id="IPR019931">
    <property type="entry name" value="LPXTG_anchor"/>
</dbReference>
<evidence type="ECO:0000256" key="1">
    <source>
        <dbReference type="ARBA" id="ARBA00022512"/>
    </source>
</evidence>
<name>A0A0L7ATC8_BIFBR</name>
<dbReference type="AlphaFoldDB" id="A0A0L7ATC8"/>
<keyword evidence="4" id="KW-0572">Peptidoglycan-anchor</keyword>
<keyword evidence="5" id="KW-0812">Transmembrane</keyword>
<evidence type="ECO:0000256" key="5">
    <source>
        <dbReference type="SAM" id="Phobius"/>
    </source>
</evidence>
<dbReference type="RefSeq" id="WP_052789729.1">
    <property type="nucleotide sequence ID" value="NZ_AVQD01000017.1"/>
</dbReference>
<evidence type="ECO:0000259" key="8">
    <source>
        <dbReference type="Pfam" id="PF17802"/>
    </source>
</evidence>
<dbReference type="InterPro" id="IPR026466">
    <property type="entry name" value="Fim_isopep_form_D2_dom"/>
</dbReference>
<dbReference type="PATRIC" id="fig|1365965.3.peg.2057"/>
<evidence type="ECO:0000259" key="7">
    <source>
        <dbReference type="Pfam" id="PF00746"/>
    </source>
</evidence>
<evidence type="ECO:0000256" key="4">
    <source>
        <dbReference type="ARBA" id="ARBA00023088"/>
    </source>
</evidence>